<keyword evidence="6" id="KW-0414">Isoprene biosynthesis</keyword>
<dbReference type="SFLD" id="SFLDS00005">
    <property type="entry name" value="Isoprenoid_Synthase_Type_I"/>
    <property type="match status" value="1"/>
</dbReference>
<comment type="caution">
    <text evidence="8">The sequence shown here is derived from an EMBL/GenBank/DDBJ whole genome shotgun (WGS) entry which is preliminary data.</text>
</comment>
<dbReference type="InterPro" id="IPR000092">
    <property type="entry name" value="Polyprenyl_synt"/>
</dbReference>
<evidence type="ECO:0000256" key="3">
    <source>
        <dbReference type="ARBA" id="ARBA00022679"/>
    </source>
</evidence>
<dbReference type="NCBIfam" id="NF045485">
    <property type="entry name" value="FPPsyn"/>
    <property type="match status" value="1"/>
</dbReference>
<evidence type="ECO:0008006" key="10">
    <source>
        <dbReference type="Google" id="ProtNLM"/>
    </source>
</evidence>
<dbReference type="Proteomes" id="UP000051861">
    <property type="component" value="Unassembled WGS sequence"/>
</dbReference>
<dbReference type="InterPro" id="IPR008949">
    <property type="entry name" value="Isoprenoid_synthase_dom_sf"/>
</dbReference>
<evidence type="ECO:0000256" key="2">
    <source>
        <dbReference type="ARBA" id="ARBA00006706"/>
    </source>
</evidence>
<evidence type="ECO:0000256" key="6">
    <source>
        <dbReference type="ARBA" id="ARBA00023229"/>
    </source>
</evidence>
<dbReference type="InterPro" id="IPR033749">
    <property type="entry name" value="Polyprenyl_synt_CS"/>
</dbReference>
<dbReference type="GO" id="GO:0005737">
    <property type="term" value="C:cytoplasm"/>
    <property type="evidence" value="ECO:0007669"/>
    <property type="project" value="UniProtKB-ARBA"/>
</dbReference>
<comment type="cofactor">
    <cofactor evidence="1">
        <name>Mg(2+)</name>
        <dbReference type="ChEBI" id="CHEBI:18420"/>
    </cofactor>
</comment>
<comment type="similarity">
    <text evidence="2 7">Belongs to the FPP/GGPP synthase family.</text>
</comment>
<evidence type="ECO:0000256" key="4">
    <source>
        <dbReference type="ARBA" id="ARBA00022723"/>
    </source>
</evidence>
<evidence type="ECO:0000256" key="7">
    <source>
        <dbReference type="RuleBase" id="RU004466"/>
    </source>
</evidence>
<dbReference type="PROSITE" id="PS00723">
    <property type="entry name" value="POLYPRENYL_SYNTHASE_1"/>
    <property type="match status" value="1"/>
</dbReference>
<name>A0A0S7XT06_UNCSA</name>
<protein>
    <recommendedName>
        <fullName evidence="10">Polyprenyl synthetase</fullName>
    </recommendedName>
</protein>
<dbReference type="GO" id="GO:0016114">
    <property type="term" value="P:terpenoid biosynthetic process"/>
    <property type="evidence" value="ECO:0007669"/>
    <property type="project" value="UniProtKB-ARBA"/>
</dbReference>
<dbReference type="CDD" id="cd00685">
    <property type="entry name" value="Trans_IPPS_HT"/>
    <property type="match status" value="1"/>
</dbReference>
<evidence type="ECO:0000256" key="1">
    <source>
        <dbReference type="ARBA" id="ARBA00001946"/>
    </source>
</evidence>
<keyword evidence="3 7" id="KW-0808">Transferase</keyword>
<dbReference type="PANTHER" id="PTHR43281">
    <property type="entry name" value="FARNESYL DIPHOSPHATE SYNTHASE"/>
    <property type="match status" value="1"/>
</dbReference>
<dbReference type="Gene3D" id="1.10.600.10">
    <property type="entry name" value="Farnesyl Diphosphate Synthase"/>
    <property type="match status" value="1"/>
</dbReference>
<keyword evidence="5" id="KW-0460">Magnesium</keyword>
<dbReference type="PANTHER" id="PTHR43281:SF1">
    <property type="entry name" value="FARNESYL DIPHOSPHATE SYNTHASE"/>
    <property type="match status" value="1"/>
</dbReference>
<organism evidence="8 9">
    <name type="scientific">candidate division WOR-1 bacterium DG_54_3</name>
    <dbReference type="NCBI Taxonomy" id="1703775"/>
    <lineage>
        <taxon>Bacteria</taxon>
        <taxon>Bacillati</taxon>
        <taxon>Saganbacteria</taxon>
    </lineage>
</organism>
<evidence type="ECO:0000256" key="5">
    <source>
        <dbReference type="ARBA" id="ARBA00022842"/>
    </source>
</evidence>
<dbReference type="FunFam" id="1.10.600.10:FF:000001">
    <property type="entry name" value="Geranylgeranyl diphosphate synthase"/>
    <property type="match status" value="1"/>
</dbReference>
<dbReference type="InterPro" id="IPR053378">
    <property type="entry name" value="Prenyl_diphosphate_synthase"/>
</dbReference>
<dbReference type="SFLD" id="SFLDG01017">
    <property type="entry name" value="Polyprenyl_Transferase_Like"/>
    <property type="match status" value="1"/>
</dbReference>
<reference evidence="8 9" key="1">
    <citation type="journal article" date="2015" name="Microbiome">
        <title>Genomic resolution of linkages in carbon, nitrogen, and sulfur cycling among widespread estuary sediment bacteria.</title>
        <authorList>
            <person name="Baker B.J."/>
            <person name="Lazar C.S."/>
            <person name="Teske A.P."/>
            <person name="Dick G.J."/>
        </authorList>
    </citation>
    <scope>NUCLEOTIDE SEQUENCE [LARGE SCALE GENOMIC DNA]</scope>
    <source>
        <strain evidence="8">DG_54_3</strain>
    </source>
</reference>
<gene>
    <name evidence="8" type="ORF">AMJ44_09810</name>
</gene>
<dbReference type="Pfam" id="PF00348">
    <property type="entry name" value="polyprenyl_synt"/>
    <property type="match status" value="1"/>
</dbReference>
<keyword evidence="4" id="KW-0479">Metal-binding</keyword>
<sequence length="279" mass="30821">MPIKELASEDRKKVDPALDKYLPRAGRLARAMRYSVFAGGKRFRPLLCMATAEALGKNSKKVLPIACAIEMIHAFTLIHDDLPALDNSDFRRGKPACHKKFDEATALLAGDALNALAFEILAKEIRNPKVTREIGQAVLQVILGEASDLEYEKKKASLKVLKSIHKRKTAALLLACVRSSAIHLGVTAKQLEALTVYAECLGLAFQIADDILDVTSTRKKLGKPVGADVKKGYPYLVGLEKSRKLAEQEKNKAIRALKVFGKKADTLREIAEYVDERER</sequence>
<dbReference type="EMBL" id="LIZX01000108">
    <property type="protein sequence ID" value="KPJ65621.1"/>
    <property type="molecule type" value="Genomic_DNA"/>
</dbReference>
<dbReference type="PROSITE" id="PS00444">
    <property type="entry name" value="POLYPRENYL_SYNTHASE_2"/>
    <property type="match status" value="1"/>
</dbReference>
<dbReference type="GO" id="GO:0004659">
    <property type="term" value="F:prenyltransferase activity"/>
    <property type="evidence" value="ECO:0007669"/>
    <property type="project" value="InterPro"/>
</dbReference>
<evidence type="ECO:0000313" key="8">
    <source>
        <dbReference type="EMBL" id="KPJ65621.1"/>
    </source>
</evidence>
<dbReference type="AlphaFoldDB" id="A0A0S7XT06"/>
<dbReference type="GO" id="GO:0046872">
    <property type="term" value="F:metal ion binding"/>
    <property type="evidence" value="ECO:0007669"/>
    <property type="project" value="UniProtKB-KW"/>
</dbReference>
<proteinExistence type="inferred from homology"/>
<dbReference type="SUPFAM" id="SSF48576">
    <property type="entry name" value="Terpenoid synthases"/>
    <property type="match status" value="1"/>
</dbReference>
<evidence type="ECO:0000313" key="9">
    <source>
        <dbReference type="Proteomes" id="UP000051861"/>
    </source>
</evidence>
<accession>A0A0S7XT06</accession>
<dbReference type="PATRIC" id="fig|1703775.3.peg.485"/>